<name>A0A7W9Q1R4_9ACTN</name>
<keyword evidence="9" id="KW-0460">Magnesium</keyword>
<dbReference type="EMBL" id="JACHJK010000020">
    <property type="protein sequence ID" value="MBB5932006.1"/>
    <property type="molecule type" value="Genomic_DNA"/>
</dbReference>
<evidence type="ECO:0000256" key="8">
    <source>
        <dbReference type="ARBA" id="ARBA00022840"/>
    </source>
</evidence>
<organism evidence="18 19">
    <name type="scientific">Streptomyces echinatus</name>
    <dbReference type="NCBI Taxonomy" id="67293"/>
    <lineage>
        <taxon>Bacteria</taxon>
        <taxon>Bacillati</taxon>
        <taxon>Actinomycetota</taxon>
        <taxon>Actinomycetes</taxon>
        <taxon>Kitasatosporales</taxon>
        <taxon>Streptomycetaceae</taxon>
        <taxon>Streptomyces</taxon>
    </lineage>
</organism>
<evidence type="ECO:0000256" key="2">
    <source>
        <dbReference type="ARBA" id="ARBA00022553"/>
    </source>
</evidence>
<proteinExistence type="predicted"/>
<dbReference type="InterPro" id="IPR029016">
    <property type="entry name" value="GAF-like_dom_sf"/>
</dbReference>
<dbReference type="EC" id="3.1.3.16" evidence="1"/>
<keyword evidence="4" id="KW-0479">Metal-binding</keyword>
<dbReference type="Gene3D" id="3.60.40.10">
    <property type="entry name" value="PPM-type phosphatase domain"/>
    <property type="match status" value="1"/>
</dbReference>
<accession>A0A7W9Q1R4</accession>
<dbReference type="Pfam" id="PF08448">
    <property type="entry name" value="PAS_4"/>
    <property type="match status" value="1"/>
</dbReference>
<keyword evidence="2" id="KW-0597">Phosphoprotein</keyword>
<evidence type="ECO:0000313" key="19">
    <source>
        <dbReference type="Proteomes" id="UP000585836"/>
    </source>
</evidence>
<feature type="domain" description="PPM-type phosphatase" evidence="17">
    <location>
        <begin position="493"/>
        <end position="706"/>
    </location>
</feature>
<dbReference type="SUPFAM" id="SSF55781">
    <property type="entry name" value="GAF domain-like"/>
    <property type="match status" value="2"/>
</dbReference>
<keyword evidence="19" id="KW-1185">Reference proteome</keyword>
<dbReference type="GO" id="GO:0046872">
    <property type="term" value="F:metal ion binding"/>
    <property type="evidence" value="ECO:0007669"/>
    <property type="project" value="UniProtKB-KW"/>
</dbReference>
<dbReference type="FunFam" id="3.60.40.10:FF:000005">
    <property type="entry name" value="Serine/threonine protein phosphatase"/>
    <property type="match status" value="1"/>
</dbReference>
<keyword evidence="8" id="KW-0067">ATP-binding</keyword>
<dbReference type="Gene3D" id="3.30.450.20">
    <property type="entry name" value="PAS domain"/>
    <property type="match status" value="1"/>
</dbReference>
<dbReference type="GO" id="GO:0004722">
    <property type="term" value="F:protein serine/threonine phosphatase activity"/>
    <property type="evidence" value="ECO:0007669"/>
    <property type="project" value="UniProtKB-EC"/>
</dbReference>
<dbReference type="CDD" id="cd00130">
    <property type="entry name" value="PAS"/>
    <property type="match status" value="1"/>
</dbReference>
<dbReference type="Proteomes" id="UP000585836">
    <property type="component" value="Unassembled WGS sequence"/>
</dbReference>
<dbReference type="InterPro" id="IPR035965">
    <property type="entry name" value="PAS-like_dom_sf"/>
</dbReference>
<dbReference type="InterPro" id="IPR013656">
    <property type="entry name" value="PAS_4"/>
</dbReference>
<dbReference type="PANTHER" id="PTHR43156">
    <property type="entry name" value="STAGE II SPORULATION PROTEIN E-RELATED"/>
    <property type="match status" value="1"/>
</dbReference>
<dbReference type="SMART" id="SM00065">
    <property type="entry name" value="GAF"/>
    <property type="match status" value="2"/>
</dbReference>
<dbReference type="InterPro" id="IPR003018">
    <property type="entry name" value="GAF"/>
</dbReference>
<keyword evidence="7" id="KW-0378">Hydrolase</keyword>
<evidence type="ECO:0000256" key="4">
    <source>
        <dbReference type="ARBA" id="ARBA00022723"/>
    </source>
</evidence>
<dbReference type="GO" id="GO:0005524">
    <property type="term" value="F:ATP binding"/>
    <property type="evidence" value="ECO:0007669"/>
    <property type="project" value="UniProtKB-KW"/>
</dbReference>
<comment type="caution">
    <text evidence="18">The sequence shown here is derived from an EMBL/GenBank/DDBJ whole genome shotgun (WGS) entry which is preliminary data.</text>
</comment>
<keyword evidence="6" id="KW-0418">Kinase</keyword>
<protein>
    <recommendedName>
        <fullName evidence="1">protein-serine/threonine phosphatase</fullName>
        <ecNumber evidence="1">3.1.3.16</ecNumber>
    </recommendedName>
    <alternativeName>
        <fullName evidence="15">Protein-serine/threonine phosphatase</fullName>
    </alternativeName>
    <alternativeName>
        <fullName evidence="14">Serine/threonine-protein kinase</fullName>
    </alternativeName>
</protein>
<dbReference type="SUPFAM" id="SSF55785">
    <property type="entry name" value="PYP-like sensor domain (PAS domain)"/>
    <property type="match status" value="1"/>
</dbReference>
<evidence type="ECO:0000259" key="16">
    <source>
        <dbReference type="SMART" id="SM00065"/>
    </source>
</evidence>
<keyword evidence="3" id="KW-0808">Transferase</keyword>
<evidence type="ECO:0000259" key="17">
    <source>
        <dbReference type="SMART" id="SM00331"/>
    </source>
</evidence>
<dbReference type="InterPro" id="IPR036457">
    <property type="entry name" value="PPM-type-like_dom_sf"/>
</dbReference>
<dbReference type="PANTHER" id="PTHR43156:SF2">
    <property type="entry name" value="STAGE II SPORULATION PROTEIN E"/>
    <property type="match status" value="1"/>
</dbReference>
<dbReference type="AlphaFoldDB" id="A0A7W9Q1R4"/>
<evidence type="ECO:0000256" key="14">
    <source>
        <dbReference type="ARBA" id="ARBA00075117"/>
    </source>
</evidence>
<evidence type="ECO:0000256" key="6">
    <source>
        <dbReference type="ARBA" id="ARBA00022777"/>
    </source>
</evidence>
<dbReference type="Pfam" id="PF07228">
    <property type="entry name" value="SpoIIE"/>
    <property type="match status" value="1"/>
</dbReference>
<dbReference type="InterPro" id="IPR001932">
    <property type="entry name" value="PPM-type_phosphatase-like_dom"/>
</dbReference>
<evidence type="ECO:0000256" key="5">
    <source>
        <dbReference type="ARBA" id="ARBA00022741"/>
    </source>
</evidence>
<dbReference type="SMART" id="SM00331">
    <property type="entry name" value="PP2C_SIG"/>
    <property type="match status" value="1"/>
</dbReference>
<dbReference type="RefSeq" id="WP_184973936.1">
    <property type="nucleotide sequence ID" value="NZ_BAAAWF010000110.1"/>
</dbReference>
<evidence type="ECO:0000256" key="7">
    <source>
        <dbReference type="ARBA" id="ARBA00022801"/>
    </source>
</evidence>
<keyword evidence="11" id="KW-0464">Manganese</keyword>
<gene>
    <name evidence="18" type="ORF">FHS34_007515</name>
</gene>
<dbReference type="Pfam" id="PF13185">
    <property type="entry name" value="GAF_2"/>
    <property type="match status" value="1"/>
</dbReference>
<evidence type="ECO:0000313" key="18">
    <source>
        <dbReference type="EMBL" id="MBB5932006.1"/>
    </source>
</evidence>
<sequence length="715" mass="75884">MCPSATGAPSPGCTSEELDRVLTRLSQETGAYASALYLLSPDRRVLQLAVLSGVSRRIATPWARVALAAASPVSDAVREHGLVWIGSQEELARRYPQLALALPHPFTVAAAAITTGRRVWGGLVLHWSSGHMPALSAAEREAVADACHRLGLILRQAADSGHAVRAGPEPHIPPALRRRTATPAEAQAAVDFAERLPSGCCALDVDGRIAFLTTTAADLLGADMADLLGARPWQAIPWLDDPVAEDRYWAAVLSRRPTSFTVRRPPDQWLSFHLYPDASGTSVRIVPTTSADDVPPPHLVHPAPAAGPGRATALYHLTHLAATLTEAIGVHDVVERVSDQILPAFGAQALALMAAEEGRLRIIGHRGYPTELMHRFDAAPLTSDTPAVHVLTTGIPSFFDTFADLKRAYPPAVLQDGMAAWAFLPLITSGRPVGSLVLAYSRPRAFPPEERSFLTSTAGLIAQALDRARLYDAKHELAHRLQAGLLPTTLPTVSGLDVAARYLPASHGMDIGGDFYDLIRLGETTAAAAIGDVQGHNVEAATLMGQVRTAVHATAGASPGEVLARTNRLLTDLNPGLFTSCLYVSLDLSRHQACLATAGHPPPILRHPDGHTEILPLSPGLLLGIDPAADYPTTHIALPAGSVLALYTDGLVEAPGIDIEEAITTLADRLARARHQTMDALADTLVSHAQSSASRSDDTALLLISPRRTEPHTGT</sequence>
<dbReference type="InterPro" id="IPR052016">
    <property type="entry name" value="Bact_Sigma-Reg"/>
</dbReference>
<evidence type="ECO:0000256" key="3">
    <source>
        <dbReference type="ARBA" id="ARBA00022679"/>
    </source>
</evidence>
<evidence type="ECO:0000256" key="15">
    <source>
        <dbReference type="ARBA" id="ARBA00081350"/>
    </source>
</evidence>
<dbReference type="Gene3D" id="3.30.450.40">
    <property type="match status" value="2"/>
</dbReference>
<feature type="domain" description="GAF" evidence="16">
    <location>
        <begin position="329"/>
        <end position="475"/>
    </location>
</feature>
<evidence type="ECO:0000256" key="9">
    <source>
        <dbReference type="ARBA" id="ARBA00022842"/>
    </source>
</evidence>
<comment type="function">
    <text evidence="13">Primarily acts as an independent SigF regulator that is sensitive to the osmosensory signal, mediating the cross talk of PknD with the SigF regulon. Possesses both phosphatase and kinase activities. The kinase domain functions as a classic anti-sigma factor-like kinase to phosphorylate the anti-anti-sigma factor domain at the canonical regulatory site, and the phosphatase domain antagonizes this activity.</text>
</comment>
<dbReference type="GO" id="GO:0016301">
    <property type="term" value="F:kinase activity"/>
    <property type="evidence" value="ECO:0007669"/>
    <property type="project" value="UniProtKB-KW"/>
</dbReference>
<evidence type="ECO:0000256" key="10">
    <source>
        <dbReference type="ARBA" id="ARBA00022912"/>
    </source>
</evidence>
<evidence type="ECO:0000256" key="12">
    <source>
        <dbReference type="ARBA" id="ARBA00047761"/>
    </source>
</evidence>
<keyword evidence="10" id="KW-0904">Protein phosphatase</keyword>
<comment type="catalytic activity">
    <reaction evidence="12">
        <text>O-phospho-L-seryl-[protein] + H2O = L-seryl-[protein] + phosphate</text>
        <dbReference type="Rhea" id="RHEA:20629"/>
        <dbReference type="Rhea" id="RHEA-COMP:9863"/>
        <dbReference type="Rhea" id="RHEA-COMP:11604"/>
        <dbReference type="ChEBI" id="CHEBI:15377"/>
        <dbReference type="ChEBI" id="CHEBI:29999"/>
        <dbReference type="ChEBI" id="CHEBI:43474"/>
        <dbReference type="ChEBI" id="CHEBI:83421"/>
        <dbReference type="EC" id="3.1.3.16"/>
    </reaction>
</comment>
<dbReference type="InterPro" id="IPR000014">
    <property type="entry name" value="PAS"/>
</dbReference>
<evidence type="ECO:0000256" key="13">
    <source>
        <dbReference type="ARBA" id="ARBA00056274"/>
    </source>
</evidence>
<dbReference type="SUPFAM" id="SSF81606">
    <property type="entry name" value="PP2C-like"/>
    <property type="match status" value="1"/>
</dbReference>
<evidence type="ECO:0000256" key="1">
    <source>
        <dbReference type="ARBA" id="ARBA00013081"/>
    </source>
</evidence>
<keyword evidence="5" id="KW-0547">Nucleotide-binding</keyword>
<evidence type="ECO:0000256" key="11">
    <source>
        <dbReference type="ARBA" id="ARBA00023211"/>
    </source>
</evidence>
<reference evidence="18 19" key="1">
    <citation type="submission" date="2020-08" db="EMBL/GenBank/DDBJ databases">
        <title>Genomic Encyclopedia of Type Strains, Phase III (KMG-III): the genomes of soil and plant-associated and newly described type strains.</title>
        <authorList>
            <person name="Whitman W."/>
        </authorList>
    </citation>
    <scope>NUCLEOTIDE SEQUENCE [LARGE SCALE GENOMIC DNA]</scope>
    <source>
        <strain evidence="18 19">CECT 3313</strain>
    </source>
</reference>
<feature type="domain" description="GAF" evidence="16">
    <location>
        <begin position="13"/>
        <end position="164"/>
    </location>
</feature>